<reference evidence="2 3" key="1">
    <citation type="journal article" date="2015" name="Biotechnol. Bioeng.">
        <title>Genome sequence and phenotypic characterization of Caulobacter segnis.</title>
        <authorList>
            <person name="Patel S."/>
            <person name="Fletcher B."/>
            <person name="Scott D.C."/>
            <person name="Ely B."/>
        </authorList>
    </citation>
    <scope>NUCLEOTIDE SEQUENCE [LARGE SCALE GENOMIC DNA]</scope>
    <source>
        <strain evidence="2 3">ERI-2</strain>
    </source>
</reference>
<proteinExistence type="predicted"/>
<sequence length="165" mass="19670">MHDLELVRGNGKIKVYGLDFRTLFDGKKLLLEVEYNKIGRTNQIDVVKTVINHIYENIVNPKRKLFGSIKGKYTRASNYLANNYSEDMSIKKKDKYLSKISETKAEMNRLEAEFEFYKHIVRDLYQLLPEHYSRKSYIKKLQRDREFLVQKLKYLDIHIESLETA</sequence>
<accession>A0A162L5L4</accession>
<name>A0A162L5L4_9CLOT</name>
<feature type="coiled-coil region" evidence="1">
    <location>
        <begin position="93"/>
        <end position="120"/>
    </location>
</feature>
<gene>
    <name evidence="2" type="ORF">WY13_00719</name>
</gene>
<evidence type="ECO:0000313" key="2">
    <source>
        <dbReference type="EMBL" id="OAA91462.1"/>
    </source>
</evidence>
<dbReference type="AlphaFoldDB" id="A0A162L5L4"/>
<dbReference type="RefSeq" id="WP_063554320.1">
    <property type="nucleotide sequence ID" value="NZ_LITT01000006.1"/>
</dbReference>
<protein>
    <submittedName>
        <fullName evidence="2">Uncharacterized protein</fullName>
    </submittedName>
</protein>
<comment type="caution">
    <text evidence="2">The sequence shown here is derived from an EMBL/GenBank/DDBJ whole genome shotgun (WGS) entry which is preliminary data.</text>
</comment>
<evidence type="ECO:0000313" key="3">
    <source>
        <dbReference type="Proteomes" id="UP000077407"/>
    </source>
</evidence>
<organism evidence="2 3">
    <name type="scientific">Clostridium ljungdahlii</name>
    <dbReference type="NCBI Taxonomy" id="1538"/>
    <lineage>
        <taxon>Bacteria</taxon>
        <taxon>Bacillati</taxon>
        <taxon>Bacillota</taxon>
        <taxon>Clostridia</taxon>
        <taxon>Eubacteriales</taxon>
        <taxon>Clostridiaceae</taxon>
        <taxon>Clostridium</taxon>
    </lineage>
</organism>
<dbReference type="EMBL" id="LITT01000006">
    <property type="protein sequence ID" value="OAA91462.1"/>
    <property type="molecule type" value="Genomic_DNA"/>
</dbReference>
<dbReference type="Proteomes" id="UP000077407">
    <property type="component" value="Unassembled WGS sequence"/>
</dbReference>
<keyword evidence="1" id="KW-0175">Coiled coil</keyword>
<evidence type="ECO:0000256" key="1">
    <source>
        <dbReference type="SAM" id="Coils"/>
    </source>
</evidence>
<dbReference type="PATRIC" id="fig|1538.10.peg.1216"/>